<evidence type="ECO:0000256" key="5">
    <source>
        <dbReference type="ARBA" id="ARBA00022559"/>
    </source>
</evidence>
<evidence type="ECO:0000256" key="16">
    <source>
        <dbReference type="PIRSR" id="PIRSR600823-5"/>
    </source>
</evidence>
<name>A0A6J1EYQ7_CUCMO</name>
<feature type="binding site" evidence="14">
    <location>
        <position position="68"/>
    </location>
    <ligand>
        <name>Ca(2+)</name>
        <dbReference type="ChEBI" id="CHEBI:29108"/>
        <label>1</label>
    </ligand>
</feature>
<evidence type="ECO:0000256" key="7">
    <source>
        <dbReference type="ARBA" id="ARBA00022723"/>
    </source>
</evidence>
<dbReference type="InterPro" id="IPR019794">
    <property type="entry name" value="Peroxidases_AS"/>
</dbReference>
<feature type="binding site" evidence="14">
    <location>
        <position position="240"/>
    </location>
    <ligand>
        <name>Ca(2+)</name>
        <dbReference type="ChEBI" id="CHEBI:29108"/>
        <label>2</label>
    </ligand>
</feature>
<dbReference type="Pfam" id="PF00141">
    <property type="entry name" value="peroxidase"/>
    <property type="match status" value="1"/>
</dbReference>
<evidence type="ECO:0000256" key="6">
    <source>
        <dbReference type="ARBA" id="ARBA00022617"/>
    </source>
</evidence>
<evidence type="ECO:0000256" key="15">
    <source>
        <dbReference type="PIRSR" id="PIRSR600823-4"/>
    </source>
</evidence>
<feature type="signal peptide" evidence="17">
    <location>
        <begin position="1"/>
        <end position="22"/>
    </location>
</feature>
<feature type="binding site" evidence="14">
    <location>
        <position position="248"/>
    </location>
    <ligand>
        <name>Ca(2+)</name>
        <dbReference type="ChEBI" id="CHEBI:29108"/>
        <label>2</label>
    </ligand>
</feature>
<keyword evidence="5 17" id="KW-0575">Peroxidase</keyword>
<feature type="binding site" evidence="14">
    <location>
        <position position="86"/>
    </location>
    <ligand>
        <name>Ca(2+)</name>
        <dbReference type="ChEBI" id="CHEBI:29108"/>
        <label>1</label>
    </ligand>
</feature>
<feature type="binding site" evidence="14">
    <location>
        <position position="243"/>
    </location>
    <ligand>
        <name>Ca(2+)</name>
        <dbReference type="ChEBI" id="CHEBI:29108"/>
        <label>2</label>
    </ligand>
</feature>
<evidence type="ECO:0000256" key="4">
    <source>
        <dbReference type="ARBA" id="ARBA00012313"/>
    </source>
</evidence>
<keyword evidence="7 14" id="KW-0479">Metal-binding</keyword>
<evidence type="ECO:0000256" key="2">
    <source>
        <dbReference type="ARBA" id="ARBA00002322"/>
    </source>
</evidence>
<comment type="similarity">
    <text evidence="3">Belongs to the peroxidase family. Ascorbate peroxidase subfamily.</text>
</comment>
<evidence type="ECO:0000256" key="8">
    <source>
        <dbReference type="ARBA" id="ARBA00022837"/>
    </source>
</evidence>
<evidence type="ECO:0000256" key="3">
    <source>
        <dbReference type="ARBA" id="ARBA00006873"/>
    </source>
</evidence>
<evidence type="ECO:0000313" key="19">
    <source>
        <dbReference type="Proteomes" id="UP000504609"/>
    </source>
</evidence>
<feature type="binding site" evidence="14">
    <location>
        <position position="65"/>
    </location>
    <ligand>
        <name>Ca(2+)</name>
        <dbReference type="ChEBI" id="CHEBI:29108"/>
        <label>1</label>
    </ligand>
</feature>
<evidence type="ECO:0000259" key="18">
    <source>
        <dbReference type="PROSITE" id="PS50873"/>
    </source>
</evidence>
<evidence type="ECO:0000256" key="14">
    <source>
        <dbReference type="PIRSR" id="PIRSR600823-3"/>
    </source>
</evidence>
<evidence type="ECO:0000256" key="12">
    <source>
        <dbReference type="ARBA" id="ARBA00023180"/>
    </source>
</evidence>
<dbReference type="PROSITE" id="PS00435">
    <property type="entry name" value="PEROXIDASE_1"/>
    <property type="match status" value="1"/>
</dbReference>
<dbReference type="GO" id="GO:0140825">
    <property type="term" value="F:lactoperoxidase activity"/>
    <property type="evidence" value="ECO:0007669"/>
    <property type="project" value="UniProtKB-EC"/>
</dbReference>
<feature type="binding site" evidence="14">
    <location>
        <position position="191"/>
    </location>
    <ligand>
        <name>Ca(2+)</name>
        <dbReference type="ChEBI" id="CHEBI:29108"/>
        <label>2</label>
    </ligand>
</feature>
<evidence type="ECO:0000256" key="1">
    <source>
        <dbReference type="ARBA" id="ARBA00000189"/>
    </source>
</evidence>
<comment type="function">
    <text evidence="2">Removal of H(2)O(2), oxidation of toxic reductants, biosynthesis and degradation of lignin, suberization, auxin catabolism, response to environmental stresses such as wounding, pathogen attack and oxidative stress. These functions might be dependent on each isozyme/isoform in each plant tissue.</text>
</comment>
<dbReference type="AlphaFoldDB" id="A0A6J1EYQ7"/>
<sequence length="334" mass="35667">MASSNAVAFCFFLALLLPASLAQLSENFYDKTCPTLPNIVRAAVKKAIDSDVRAGAKLIRLHFHDCFVNGCDGSVLLVDAPGIISELNSPGNQGIQGLEIVDAIKADVERSCPGVVSCADILAQASKDSVNLQGGPSWRVLHGRRDSKIANKTGADANLASPFETLVQLKAKFAAVGLGTTDLVALSGAHTFGRSRCRFFSHRFSNFNNTGSPDPSLDPNYRQVLEGVCSAGPDTRANFDPTTPDVFDKNYYTNLKVGKGLLQSDQELFSTPGADTIAIVDSFAAREGTFFKEFRHSMMNMGNIKPLTGSSGEIRRNCARVNAAGMGGEGHDVM</sequence>
<dbReference type="SUPFAM" id="SSF48113">
    <property type="entry name" value="Heme-dependent peroxidases"/>
    <property type="match status" value="1"/>
</dbReference>
<dbReference type="FunFam" id="1.10.520.10:FF:000009">
    <property type="entry name" value="Peroxidase"/>
    <property type="match status" value="1"/>
</dbReference>
<keyword evidence="8 14" id="KW-0106">Calcium</keyword>
<dbReference type="Gene3D" id="1.10.520.10">
    <property type="match status" value="1"/>
</dbReference>
<proteinExistence type="inferred from homology"/>
<comment type="catalytic activity">
    <reaction evidence="1 17">
        <text>2 a phenolic donor + H2O2 = 2 a phenolic radical donor + 2 H2O</text>
        <dbReference type="Rhea" id="RHEA:56136"/>
        <dbReference type="ChEBI" id="CHEBI:15377"/>
        <dbReference type="ChEBI" id="CHEBI:16240"/>
        <dbReference type="ChEBI" id="CHEBI:139520"/>
        <dbReference type="ChEBI" id="CHEBI:139521"/>
        <dbReference type="EC" id="1.11.1.7"/>
    </reaction>
</comment>
<dbReference type="InterPro" id="IPR033905">
    <property type="entry name" value="Secretory_peroxidase"/>
</dbReference>
<dbReference type="GO" id="GO:0046872">
    <property type="term" value="F:metal ion binding"/>
    <property type="evidence" value="ECO:0007669"/>
    <property type="project" value="UniProtKB-UniRule"/>
</dbReference>
<feature type="chain" id="PRO_5027140584" description="Peroxidase" evidence="17">
    <location>
        <begin position="23"/>
        <end position="334"/>
    </location>
</feature>
<dbReference type="Gene3D" id="1.10.420.10">
    <property type="entry name" value="Peroxidase, domain 2"/>
    <property type="match status" value="1"/>
</dbReference>
<feature type="site" description="Transition state stabilizer" evidence="15">
    <location>
        <position position="60"/>
    </location>
</feature>
<dbReference type="GO" id="GO:0005576">
    <property type="term" value="C:extracellular region"/>
    <property type="evidence" value="ECO:0007669"/>
    <property type="project" value="UniProtKB-SubCell"/>
</dbReference>
<evidence type="ECO:0000256" key="17">
    <source>
        <dbReference type="RuleBase" id="RU362060"/>
    </source>
</evidence>
<feature type="binding site" evidence="14">
    <location>
        <position position="70"/>
    </location>
    <ligand>
        <name>Ca(2+)</name>
        <dbReference type="ChEBI" id="CHEBI:29108"/>
        <label>1</label>
    </ligand>
</feature>
<evidence type="ECO:0000256" key="9">
    <source>
        <dbReference type="ARBA" id="ARBA00023002"/>
    </source>
</evidence>
<organism evidence="19 20">
    <name type="scientific">Cucurbita moschata</name>
    <name type="common">Winter crookneck squash</name>
    <name type="synonym">Cucurbita pepo var. moschata</name>
    <dbReference type="NCBI Taxonomy" id="3662"/>
    <lineage>
        <taxon>Eukaryota</taxon>
        <taxon>Viridiplantae</taxon>
        <taxon>Streptophyta</taxon>
        <taxon>Embryophyta</taxon>
        <taxon>Tracheophyta</taxon>
        <taxon>Spermatophyta</taxon>
        <taxon>Magnoliopsida</taxon>
        <taxon>eudicotyledons</taxon>
        <taxon>Gunneridae</taxon>
        <taxon>Pentapetalae</taxon>
        <taxon>rosids</taxon>
        <taxon>fabids</taxon>
        <taxon>Cucurbitales</taxon>
        <taxon>Cucurbitaceae</taxon>
        <taxon>Cucurbiteae</taxon>
        <taxon>Cucurbita</taxon>
    </lineage>
</organism>
<dbReference type="Proteomes" id="UP000504609">
    <property type="component" value="Unplaced"/>
</dbReference>
<feature type="binding site" description="axial binding residue" evidence="14">
    <location>
        <position position="190"/>
    </location>
    <ligand>
        <name>heme b</name>
        <dbReference type="ChEBI" id="CHEBI:60344"/>
    </ligand>
    <ligandPart>
        <name>Fe</name>
        <dbReference type="ChEBI" id="CHEBI:18248"/>
    </ligandPart>
</feature>
<keyword evidence="19" id="KW-1185">Reference proteome</keyword>
<feature type="disulfide bond" evidence="16">
    <location>
        <begin position="33"/>
        <end position="112"/>
    </location>
</feature>
<feature type="disulfide bond" evidence="16">
    <location>
        <begin position="66"/>
        <end position="71"/>
    </location>
</feature>
<keyword evidence="12" id="KW-0325">Glycoprotein</keyword>
<feature type="binding site" evidence="14">
    <location>
        <position position="72"/>
    </location>
    <ligand>
        <name>Ca(2+)</name>
        <dbReference type="ChEBI" id="CHEBI:29108"/>
        <label>1</label>
    </ligand>
</feature>
<dbReference type="GO" id="GO:0006979">
    <property type="term" value="P:response to oxidative stress"/>
    <property type="evidence" value="ECO:0007669"/>
    <property type="project" value="UniProtKB-UniRule"/>
</dbReference>
<comment type="similarity">
    <text evidence="17">Belongs to the peroxidase family. Classical plant (class III) peroxidase subfamily.</text>
</comment>
<comment type="cofactor">
    <cofactor evidence="14 17">
        <name>heme b</name>
        <dbReference type="ChEBI" id="CHEBI:60344"/>
    </cofactor>
    <text evidence="14 17">Binds 1 heme b (iron(II)-protoporphyrin IX) group per subunit.</text>
</comment>
<dbReference type="InterPro" id="IPR019793">
    <property type="entry name" value="Peroxidases_heam-ligand_BS"/>
</dbReference>
<comment type="cofactor">
    <cofactor evidence="14 17">
        <name>Ca(2+)</name>
        <dbReference type="ChEBI" id="CHEBI:29108"/>
    </cofactor>
    <text evidence="14 17">Binds 2 calcium ions per subunit.</text>
</comment>
<dbReference type="PRINTS" id="PR00461">
    <property type="entry name" value="PLPEROXIDASE"/>
</dbReference>
<dbReference type="GO" id="GO:0042744">
    <property type="term" value="P:hydrogen peroxide catabolic process"/>
    <property type="evidence" value="ECO:0007669"/>
    <property type="project" value="UniProtKB-KW"/>
</dbReference>
<dbReference type="PROSITE" id="PS50873">
    <property type="entry name" value="PEROXIDASE_4"/>
    <property type="match status" value="1"/>
</dbReference>
<dbReference type="PROSITE" id="PS00436">
    <property type="entry name" value="PEROXIDASE_2"/>
    <property type="match status" value="1"/>
</dbReference>
<keyword evidence="10 14" id="KW-0408">Iron</keyword>
<dbReference type="InterPro" id="IPR002016">
    <property type="entry name" value="Haem_peroxidase"/>
</dbReference>
<dbReference type="RefSeq" id="XP_022933321.1">
    <property type="nucleotide sequence ID" value="XM_023077553.1"/>
</dbReference>
<dbReference type="PANTHER" id="PTHR31388:SF147">
    <property type="entry name" value="PEROXIDASE 58"/>
    <property type="match status" value="1"/>
</dbReference>
<dbReference type="InterPro" id="IPR000823">
    <property type="entry name" value="Peroxidase_pln"/>
</dbReference>
<keyword evidence="9 17" id="KW-0560">Oxidoreductase</keyword>
<evidence type="ECO:0000256" key="13">
    <source>
        <dbReference type="PIRSR" id="PIRSR600823-1"/>
    </source>
</evidence>
<evidence type="ECO:0000313" key="20">
    <source>
        <dbReference type="RefSeq" id="XP_022933321.1"/>
    </source>
</evidence>
<protein>
    <recommendedName>
        <fullName evidence="4 17">Peroxidase</fullName>
        <ecNumber evidence="4 17">1.11.1.7</ecNumber>
    </recommendedName>
</protein>
<dbReference type="GeneID" id="111440539"/>
<dbReference type="PANTHER" id="PTHR31388">
    <property type="entry name" value="PEROXIDASE 72-RELATED"/>
    <property type="match status" value="1"/>
</dbReference>
<dbReference type="FunFam" id="1.10.420.10:FF:000001">
    <property type="entry name" value="Peroxidase"/>
    <property type="match status" value="1"/>
</dbReference>
<keyword evidence="11 16" id="KW-1015">Disulfide bond</keyword>
<feature type="domain" description="Plant heme peroxidase family profile" evidence="18">
    <location>
        <begin position="23"/>
        <end position="322"/>
    </location>
</feature>
<keyword evidence="17" id="KW-0732">Signal</keyword>
<gene>
    <name evidence="20" type="primary">LOC111440539</name>
</gene>
<keyword evidence="17" id="KW-0376">Hydrogen peroxide</keyword>
<feature type="disulfide bond" evidence="16">
    <location>
        <begin position="197"/>
        <end position="229"/>
    </location>
</feature>
<dbReference type="PRINTS" id="PR00458">
    <property type="entry name" value="PEROXIDASE"/>
</dbReference>
<keyword evidence="17" id="KW-0964">Secreted</keyword>
<reference evidence="20" key="1">
    <citation type="submission" date="2025-08" db="UniProtKB">
        <authorList>
            <consortium name="RefSeq"/>
        </authorList>
    </citation>
    <scope>IDENTIFICATION</scope>
    <source>
        <tissue evidence="20">Young leaves</tissue>
    </source>
</reference>
<keyword evidence="6 17" id="KW-0349">Heme</keyword>
<dbReference type="InterPro" id="IPR010255">
    <property type="entry name" value="Haem_peroxidase_sf"/>
</dbReference>
<comment type="subcellular location">
    <subcellularLocation>
        <location evidence="17">Secreted</location>
    </subcellularLocation>
</comment>
<dbReference type="EC" id="1.11.1.7" evidence="4 17"/>
<dbReference type="GO" id="GO:0020037">
    <property type="term" value="F:heme binding"/>
    <property type="evidence" value="ECO:0007669"/>
    <property type="project" value="UniProtKB-UniRule"/>
</dbReference>
<feature type="active site" description="Proton acceptor" evidence="13">
    <location>
        <position position="64"/>
    </location>
</feature>
<feature type="disulfide bond" evidence="16">
    <location>
        <begin position="118"/>
        <end position="318"/>
    </location>
</feature>
<accession>A0A6J1EYQ7</accession>
<dbReference type="KEGG" id="cmos:111440539"/>
<evidence type="ECO:0000256" key="11">
    <source>
        <dbReference type="ARBA" id="ARBA00023157"/>
    </source>
</evidence>
<dbReference type="CDD" id="cd00693">
    <property type="entry name" value="secretory_peroxidase"/>
    <property type="match status" value="1"/>
</dbReference>
<evidence type="ECO:0000256" key="10">
    <source>
        <dbReference type="ARBA" id="ARBA00023004"/>
    </source>
</evidence>
<feature type="binding site" evidence="14">
    <location>
        <position position="74"/>
    </location>
    <ligand>
        <name>Ca(2+)</name>
        <dbReference type="ChEBI" id="CHEBI:29108"/>
        <label>1</label>
    </ligand>
</feature>